<dbReference type="InterPro" id="IPR012677">
    <property type="entry name" value="Nucleotide-bd_a/b_plait_sf"/>
</dbReference>
<dbReference type="CDD" id="cd00165">
    <property type="entry name" value="S4"/>
    <property type="match status" value="1"/>
</dbReference>
<keyword evidence="1" id="KW-0694">RNA-binding</keyword>
<evidence type="ECO:0000259" key="2">
    <source>
        <dbReference type="SMART" id="SM00363"/>
    </source>
</evidence>
<dbReference type="SMART" id="SM00363">
    <property type="entry name" value="S4"/>
    <property type="match status" value="1"/>
</dbReference>
<dbReference type="InterPro" id="IPR002942">
    <property type="entry name" value="S4_RNA-bd"/>
</dbReference>
<dbReference type="AlphaFoldDB" id="D2MNN5"/>
<name>D2MNN5_9FIRM</name>
<feature type="domain" description="RNA-binding S4" evidence="2">
    <location>
        <begin position="170"/>
        <end position="226"/>
    </location>
</feature>
<dbReference type="SUPFAM" id="SSF55174">
    <property type="entry name" value="Alpha-L RNA-binding motif"/>
    <property type="match status" value="1"/>
</dbReference>
<dbReference type="OrthoDB" id="9812787at2"/>
<accession>D2MNN5</accession>
<dbReference type="RefSeq" id="WP_006627006.1">
    <property type="nucleotide sequence ID" value="NZ_ADFR01000004.1"/>
</dbReference>
<dbReference type="InterPro" id="IPR040591">
    <property type="entry name" value="RqcP2_RBD"/>
</dbReference>
<gene>
    <name evidence="3" type="ORF">HMPREF9013_0017</name>
</gene>
<dbReference type="EMBL" id="ADFR01000004">
    <property type="protein sequence ID" value="EFC05826.1"/>
    <property type="molecule type" value="Genomic_DNA"/>
</dbReference>
<dbReference type="Proteomes" id="UP000005017">
    <property type="component" value="Unassembled WGS sequence"/>
</dbReference>
<dbReference type="InterPro" id="IPR036986">
    <property type="entry name" value="S4_RNA-bd_sf"/>
</dbReference>
<dbReference type="eggNOG" id="COG2302">
    <property type="taxonomic scope" value="Bacteria"/>
</dbReference>
<proteinExistence type="predicted"/>
<evidence type="ECO:0000256" key="1">
    <source>
        <dbReference type="PROSITE-ProRule" id="PRU00182"/>
    </source>
</evidence>
<sequence length="246" mass="28457">MMKTKDFDTLVAHLHDLQQKSELWNTPVCSGFLEEAEQMKIFPLFPESDGVHYFGGYEEAMKKKVIFLPMGEGGFSDVVCLKAKINQKFRKIGHKDVLGALMALQVERSSFGDFWVEEGAVYLYTSEDMVSFFERYFTQVNQLRIHWERLENYPVYKRAFQVFEVVVASNRLDAMVAALMKTSREKAKRQIQAGQVFLNHEMIEEASKLCHNGTTISIRGCGRFQFMEMIRQTKSGRLVASMKQYI</sequence>
<evidence type="ECO:0000313" key="4">
    <source>
        <dbReference type="Proteomes" id="UP000005017"/>
    </source>
</evidence>
<comment type="caution">
    <text evidence="3">The sequence shown here is derived from an EMBL/GenBank/DDBJ whole genome shotgun (WGS) entry which is preliminary data.</text>
</comment>
<dbReference type="STRING" id="679192.HMPREF9013_0017"/>
<evidence type="ECO:0000313" key="3">
    <source>
        <dbReference type="EMBL" id="EFC05826.1"/>
    </source>
</evidence>
<reference evidence="4" key="1">
    <citation type="submission" date="2009-12" db="EMBL/GenBank/DDBJ databases">
        <title>Sequence of Clostridiales genomosp. BVAB3 str. UPII9-5.</title>
        <authorList>
            <person name="Madupu R."/>
            <person name="Durkin A.S."/>
            <person name="Torralba M."/>
            <person name="Methe B."/>
            <person name="Sutton G.G."/>
            <person name="Strausberg R.L."/>
            <person name="Nelson K.E."/>
        </authorList>
    </citation>
    <scope>NUCLEOTIDE SEQUENCE [LARGE SCALE GENOMIC DNA]</scope>
    <source>
        <strain evidence="4">W1219</strain>
    </source>
</reference>
<dbReference type="Pfam" id="PF17774">
    <property type="entry name" value="YlmH_RBD"/>
    <property type="match status" value="1"/>
</dbReference>
<organism evidence="3 4">
    <name type="scientific">Bulleidia extructa W1219</name>
    <dbReference type="NCBI Taxonomy" id="679192"/>
    <lineage>
        <taxon>Bacteria</taxon>
        <taxon>Bacillati</taxon>
        <taxon>Bacillota</taxon>
        <taxon>Erysipelotrichia</taxon>
        <taxon>Erysipelotrichales</taxon>
        <taxon>Erysipelotrichaceae</taxon>
        <taxon>Bulleidia</taxon>
    </lineage>
</organism>
<protein>
    <submittedName>
        <fullName evidence="3">S4 domain protein</fullName>
    </submittedName>
</protein>
<dbReference type="GO" id="GO:0003723">
    <property type="term" value="F:RNA binding"/>
    <property type="evidence" value="ECO:0007669"/>
    <property type="project" value="UniProtKB-KW"/>
</dbReference>
<dbReference type="Gene3D" id="3.30.70.330">
    <property type="match status" value="1"/>
</dbReference>
<dbReference type="Gene3D" id="3.10.290.10">
    <property type="entry name" value="RNA-binding S4 domain"/>
    <property type="match status" value="1"/>
</dbReference>
<keyword evidence="4" id="KW-1185">Reference proteome</keyword>
<dbReference type="Pfam" id="PF01479">
    <property type="entry name" value="S4"/>
    <property type="match status" value="1"/>
</dbReference>
<dbReference type="PROSITE" id="PS50889">
    <property type="entry name" value="S4"/>
    <property type="match status" value="1"/>
</dbReference>